<evidence type="ECO:0000313" key="2">
    <source>
        <dbReference type="Ensembl" id="ENSSPUP00000019587.1"/>
    </source>
</evidence>
<dbReference type="OMA" id="HCTVESH"/>
<dbReference type="FunFam" id="2.60.40.10:FF:000921">
    <property type="entry name" value="sialoadhesin isoform X1"/>
    <property type="match status" value="1"/>
</dbReference>
<dbReference type="PANTHER" id="PTHR47243">
    <property type="entry name" value="SIALOADHESIN"/>
    <property type="match status" value="1"/>
</dbReference>
<dbReference type="PANTHER" id="PTHR47243:SF1">
    <property type="entry name" value="SIALOADHESIN"/>
    <property type="match status" value="1"/>
</dbReference>
<dbReference type="Pfam" id="PF13895">
    <property type="entry name" value="Ig_2"/>
    <property type="match status" value="1"/>
</dbReference>
<dbReference type="InterPro" id="IPR036179">
    <property type="entry name" value="Ig-like_dom_sf"/>
</dbReference>
<dbReference type="CDD" id="cd00096">
    <property type="entry name" value="Ig"/>
    <property type="match status" value="1"/>
</dbReference>
<reference evidence="2" key="1">
    <citation type="submission" date="2025-08" db="UniProtKB">
        <authorList>
            <consortium name="Ensembl"/>
        </authorList>
    </citation>
    <scope>IDENTIFICATION</scope>
</reference>
<dbReference type="GO" id="GO:0005886">
    <property type="term" value="C:plasma membrane"/>
    <property type="evidence" value="ECO:0007669"/>
    <property type="project" value="TreeGrafter"/>
</dbReference>
<reference evidence="2" key="2">
    <citation type="submission" date="2025-09" db="UniProtKB">
        <authorList>
            <consortium name="Ensembl"/>
        </authorList>
    </citation>
    <scope>IDENTIFICATION</scope>
</reference>
<organism evidence="2 3">
    <name type="scientific">Sphenodon punctatus</name>
    <name type="common">Tuatara</name>
    <name type="synonym">Hatteria punctata</name>
    <dbReference type="NCBI Taxonomy" id="8508"/>
    <lineage>
        <taxon>Eukaryota</taxon>
        <taxon>Metazoa</taxon>
        <taxon>Chordata</taxon>
        <taxon>Craniata</taxon>
        <taxon>Vertebrata</taxon>
        <taxon>Euteleostomi</taxon>
        <taxon>Lepidosauria</taxon>
        <taxon>Sphenodontia</taxon>
        <taxon>Sphenodontidae</taxon>
        <taxon>Sphenodon</taxon>
    </lineage>
</organism>
<dbReference type="InterPro" id="IPR007110">
    <property type="entry name" value="Ig-like_dom"/>
</dbReference>
<evidence type="ECO:0000313" key="3">
    <source>
        <dbReference type="Proteomes" id="UP000694392"/>
    </source>
</evidence>
<dbReference type="AlphaFoldDB" id="A0A8D0LAI3"/>
<dbReference type="GO" id="GO:0046790">
    <property type="term" value="F:virion binding"/>
    <property type="evidence" value="ECO:0007669"/>
    <property type="project" value="TreeGrafter"/>
</dbReference>
<protein>
    <recommendedName>
        <fullName evidence="1">Ig-like domain-containing protein</fullName>
    </recommendedName>
</protein>
<dbReference type="GO" id="GO:0075512">
    <property type="term" value="P:clathrin-dependent endocytosis of virus by host cell"/>
    <property type="evidence" value="ECO:0007669"/>
    <property type="project" value="TreeGrafter"/>
</dbReference>
<dbReference type="InterPro" id="IPR003598">
    <property type="entry name" value="Ig_sub2"/>
</dbReference>
<dbReference type="InterPro" id="IPR003599">
    <property type="entry name" value="Ig_sub"/>
</dbReference>
<dbReference type="InterPro" id="IPR013098">
    <property type="entry name" value="Ig_I-set"/>
</dbReference>
<dbReference type="Proteomes" id="UP000694392">
    <property type="component" value="Unplaced"/>
</dbReference>
<dbReference type="GeneTree" id="ENSGT01150000286907"/>
<sequence>VVLCSFFPPADPPRTLSIALFQETQEGQLAIVHCTVESHPPSALSLYRDETLLATTSTHTAPNRRISITATHNSLKLEIQKVVPEDEGEYRCLASNAFGNATTTRFFGAQTARVFISPSAEIREGQEVTLTCIATLGTEERTSYTWYKNAKWLKESHEATLLFPAVTSGDAGTFHCKTQNSGGSNTSPAMPLRVLYPPKQPVISSFLETQEGQLGVLQCRVDSDPASELALYRGDELVASTSRSCPASDPRVTVTPSRNGLRVEIHGVALEDEGRYVCSAQNSYGNASASMD</sequence>
<accession>A0A8D0LAI3</accession>
<dbReference type="Pfam" id="PF07679">
    <property type="entry name" value="I-set"/>
    <property type="match status" value="2"/>
</dbReference>
<dbReference type="GO" id="GO:0005770">
    <property type="term" value="C:late endosome"/>
    <property type="evidence" value="ECO:0007669"/>
    <property type="project" value="TreeGrafter"/>
</dbReference>
<dbReference type="SMART" id="SM00408">
    <property type="entry name" value="IGc2"/>
    <property type="match status" value="3"/>
</dbReference>
<feature type="domain" description="Ig-like" evidence="1">
    <location>
        <begin position="112"/>
        <end position="193"/>
    </location>
</feature>
<name>A0A8D0LAI3_SPHPU</name>
<dbReference type="SUPFAM" id="SSF48726">
    <property type="entry name" value="Immunoglobulin"/>
    <property type="match status" value="3"/>
</dbReference>
<proteinExistence type="predicted"/>
<evidence type="ECO:0000259" key="1">
    <source>
        <dbReference type="PROSITE" id="PS50835"/>
    </source>
</evidence>
<dbReference type="Gene3D" id="2.60.40.10">
    <property type="entry name" value="Immunoglobulins"/>
    <property type="match status" value="3"/>
</dbReference>
<feature type="domain" description="Ig-like" evidence="1">
    <location>
        <begin position="198"/>
        <end position="292"/>
    </location>
</feature>
<dbReference type="GO" id="GO:0005769">
    <property type="term" value="C:early endosome"/>
    <property type="evidence" value="ECO:0007669"/>
    <property type="project" value="TreeGrafter"/>
</dbReference>
<dbReference type="PROSITE" id="PS50835">
    <property type="entry name" value="IG_LIKE"/>
    <property type="match status" value="3"/>
</dbReference>
<feature type="domain" description="Ig-like" evidence="1">
    <location>
        <begin position="13"/>
        <end position="108"/>
    </location>
</feature>
<dbReference type="InterPro" id="IPR013783">
    <property type="entry name" value="Ig-like_fold"/>
</dbReference>
<dbReference type="SMART" id="SM00409">
    <property type="entry name" value="IG"/>
    <property type="match status" value="3"/>
</dbReference>
<dbReference type="Ensembl" id="ENSSPUT00000020866.1">
    <property type="protein sequence ID" value="ENSSPUP00000019587.1"/>
    <property type="gene ID" value="ENSSPUG00000015091.1"/>
</dbReference>
<keyword evidence="3" id="KW-1185">Reference proteome</keyword>